<dbReference type="OrthoDB" id="2860517at2"/>
<feature type="compositionally biased region" description="Polar residues" evidence="1">
    <location>
        <begin position="63"/>
        <end position="80"/>
    </location>
</feature>
<dbReference type="EMBL" id="QVTE01000010">
    <property type="protein sequence ID" value="RFU70841.1"/>
    <property type="molecule type" value="Genomic_DNA"/>
</dbReference>
<evidence type="ECO:0000256" key="1">
    <source>
        <dbReference type="SAM" id="MobiDB-lite"/>
    </source>
</evidence>
<sequence length="152" mass="16969">MKRILFFITLAAVLTLGACNTKNESINTKFHDQDGVRTISNENARNGNDADLQDPAGELPSEENPNMLNLSGDNNPTLEDSATKAKDVINRQTGYEAGAVWINGRDMTVTVHKKGTFEGHQERNREQARLQWMLIKALPRYNVKVNLEENGS</sequence>
<evidence type="ECO:0008006" key="5">
    <source>
        <dbReference type="Google" id="ProtNLM"/>
    </source>
</evidence>
<dbReference type="AlphaFoldDB" id="A0A372LRM5"/>
<reference evidence="3 4" key="1">
    <citation type="submission" date="2018-08" db="EMBL/GenBank/DDBJ databases">
        <title>Bacillus chawlae sp. nov., Bacillus glennii sp. nov., and Bacillus saganii sp. nov. Isolated from the Vehicle Assembly Building at Kennedy Space Center where the Viking Spacecraft were Assembled.</title>
        <authorList>
            <person name="Seuylemezian A."/>
            <person name="Vaishampayan P."/>
        </authorList>
    </citation>
    <scope>NUCLEOTIDE SEQUENCE [LARGE SCALE GENOMIC DNA]</scope>
    <source>
        <strain evidence="3 4">V47-23a</strain>
    </source>
</reference>
<dbReference type="Proteomes" id="UP000264541">
    <property type="component" value="Unassembled WGS sequence"/>
</dbReference>
<feature type="region of interest" description="Disordered" evidence="1">
    <location>
        <begin position="39"/>
        <end position="86"/>
    </location>
</feature>
<dbReference type="RefSeq" id="WP_117325475.1">
    <property type="nucleotide sequence ID" value="NZ_QVTE01000010.1"/>
</dbReference>
<proteinExistence type="predicted"/>
<protein>
    <recommendedName>
        <fullName evidence="5">Sporulation protein</fullName>
    </recommendedName>
</protein>
<evidence type="ECO:0000313" key="4">
    <source>
        <dbReference type="Proteomes" id="UP000264541"/>
    </source>
</evidence>
<evidence type="ECO:0000256" key="2">
    <source>
        <dbReference type="SAM" id="SignalP"/>
    </source>
</evidence>
<gene>
    <name evidence="3" type="ORF">D0469_04610</name>
</gene>
<evidence type="ECO:0000313" key="3">
    <source>
        <dbReference type="EMBL" id="RFU70841.1"/>
    </source>
</evidence>
<feature type="chain" id="PRO_5039560805" description="Sporulation protein" evidence="2">
    <location>
        <begin position="19"/>
        <end position="152"/>
    </location>
</feature>
<feature type="signal peptide" evidence="2">
    <location>
        <begin position="1"/>
        <end position="18"/>
    </location>
</feature>
<keyword evidence="4" id="KW-1185">Reference proteome</keyword>
<organism evidence="3 4">
    <name type="scientific">Peribacillus saganii</name>
    <dbReference type="NCBI Taxonomy" id="2303992"/>
    <lineage>
        <taxon>Bacteria</taxon>
        <taxon>Bacillati</taxon>
        <taxon>Bacillota</taxon>
        <taxon>Bacilli</taxon>
        <taxon>Bacillales</taxon>
        <taxon>Bacillaceae</taxon>
        <taxon>Peribacillus</taxon>
    </lineage>
</organism>
<comment type="caution">
    <text evidence="3">The sequence shown here is derived from an EMBL/GenBank/DDBJ whole genome shotgun (WGS) entry which is preliminary data.</text>
</comment>
<dbReference type="PROSITE" id="PS51257">
    <property type="entry name" value="PROKAR_LIPOPROTEIN"/>
    <property type="match status" value="1"/>
</dbReference>
<accession>A0A372LRM5</accession>
<name>A0A372LRM5_9BACI</name>
<keyword evidence="2" id="KW-0732">Signal</keyword>